<comment type="function">
    <text evidence="11 12">Key component of the proton channel; it plays a direct role in the translocation of protons across the membrane.</text>
</comment>
<keyword evidence="6 11" id="KW-0375">Hydrogen ion transport</keyword>
<keyword evidence="9 11" id="KW-0472">Membrane</keyword>
<dbReference type="GO" id="GO:0046933">
    <property type="term" value="F:proton-transporting ATP synthase activity, rotational mechanism"/>
    <property type="evidence" value="ECO:0007669"/>
    <property type="project" value="UniProtKB-UniRule"/>
</dbReference>
<dbReference type="GO" id="GO:0042777">
    <property type="term" value="P:proton motive force-driven plasma membrane ATP synthesis"/>
    <property type="evidence" value="ECO:0007669"/>
    <property type="project" value="TreeGrafter"/>
</dbReference>
<dbReference type="GO" id="GO:0005886">
    <property type="term" value="C:plasma membrane"/>
    <property type="evidence" value="ECO:0007669"/>
    <property type="project" value="UniProtKB-SubCell"/>
</dbReference>
<evidence type="ECO:0000256" key="2">
    <source>
        <dbReference type="ARBA" id="ARBA00006810"/>
    </source>
</evidence>
<keyword evidence="8 11" id="KW-0406">Ion transport</keyword>
<comment type="similarity">
    <text evidence="2 11 12">Belongs to the ATPase A chain family.</text>
</comment>
<evidence type="ECO:0000313" key="13">
    <source>
        <dbReference type="EMBL" id="KPL84265.1"/>
    </source>
</evidence>
<evidence type="ECO:0000256" key="8">
    <source>
        <dbReference type="ARBA" id="ARBA00023065"/>
    </source>
</evidence>
<name>A0A0P6XNF9_9CHLR</name>
<feature type="transmembrane region" description="Helical" evidence="11">
    <location>
        <begin position="259"/>
        <end position="280"/>
    </location>
</feature>
<dbReference type="Gene3D" id="1.20.120.220">
    <property type="entry name" value="ATP synthase, F0 complex, subunit A"/>
    <property type="match status" value="1"/>
</dbReference>
<keyword evidence="14" id="KW-1185">Reference proteome</keyword>
<dbReference type="HAMAP" id="MF_01393">
    <property type="entry name" value="ATP_synth_a_bact"/>
    <property type="match status" value="1"/>
</dbReference>
<dbReference type="NCBIfam" id="TIGR01131">
    <property type="entry name" value="ATP_synt_6_or_A"/>
    <property type="match status" value="1"/>
</dbReference>
<evidence type="ECO:0000256" key="7">
    <source>
        <dbReference type="ARBA" id="ARBA00022989"/>
    </source>
</evidence>
<dbReference type="InterPro" id="IPR035908">
    <property type="entry name" value="F0_ATP_A_sf"/>
</dbReference>
<dbReference type="EMBL" id="LGKO01000002">
    <property type="protein sequence ID" value="KPL84265.1"/>
    <property type="molecule type" value="Genomic_DNA"/>
</dbReference>
<keyword evidence="11" id="KW-1003">Cell membrane</keyword>
<feature type="transmembrane region" description="Helical" evidence="11">
    <location>
        <begin position="286"/>
        <end position="309"/>
    </location>
</feature>
<evidence type="ECO:0000256" key="6">
    <source>
        <dbReference type="ARBA" id="ARBA00022781"/>
    </source>
</evidence>
<comment type="subcellular location">
    <subcellularLocation>
        <location evidence="11 12">Cell membrane</location>
        <topology evidence="11 12">Multi-pass membrane protein</topology>
    </subcellularLocation>
    <subcellularLocation>
        <location evidence="1">Membrane</location>
        <topology evidence="1">Multi-pass membrane protein</topology>
    </subcellularLocation>
</comment>
<dbReference type="PANTHER" id="PTHR42823">
    <property type="entry name" value="ATP SYNTHASE SUBUNIT A, CHLOROPLASTIC"/>
    <property type="match status" value="1"/>
</dbReference>
<evidence type="ECO:0000256" key="10">
    <source>
        <dbReference type="ARBA" id="ARBA00023310"/>
    </source>
</evidence>
<feature type="transmembrane region" description="Helical" evidence="11">
    <location>
        <begin position="12"/>
        <end position="32"/>
    </location>
</feature>
<evidence type="ECO:0000256" key="3">
    <source>
        <dbReference type="ARBA" id="ARBA00022448"/>
    </source>
</evidence>
<dbReference type="InterPro" id="IPR045082">
    <property type="entry name" value="ATP_syn_F0_a_bact/chloroplast"/>
</dbReference>
<dbReference type="OrthoDB" id="9789241at2"/>
<reference evidence="13 14" key="1">
    <citation type="submission" date="2015-07" db="EMBL/GenBank/DDBJ databases">
        <title>Whole genome sequence of Thermanaerothrix daxensis DSM 23592.</title>
        <authorList>
            <person name="Hemp J."/>
            <person name="Ward L.M."/>
            <person name="Pace L.A."/>
            <person name="Fischer W.W."/>
        </authorList>
    </citation>
    <scope>NUCLEOTIDE SEQUENCE [LARGE SCALE GENOMIC DNA]</scope>
    <source>
        <strain evidence="13 14">GNS-1</strain>
    </source>
</reference>
<feature type="transmembrane region" description="Helical" evidence="11">
    <location>
        <begin position="59"/>
        <end position="79"/>
    </location>
</feature>
<gene>
    <name evidence="11" type="primary">atpB</name>
    <name evidence="13" type="ORF">SE15_03735</name>
</gene>
<evidence type="ECO:0000256" key="12">
    <source>
        <dbReference type="RuleBase" id="RU000483"/>
    </source>
</evidence>
<dbReference type="RefSeq" id="WP_054520745.1">
    <property type="nucleotide sequence ID" value="NZ_LGKO01000002.1"/>
</dbReference>
<sequence length="322" mass="35826">METTRKKWRWGVNRWIVFLCIILGIFAVNIAAPVQPHIQVAPERLVEEPLFHLGPLGDFYLVNTLPALLLVDLIILGMAWSVRRSVRKGDLVPRGLAGALEALIEVLYNLTESSAGKWARAIFPWFASIFLVVLIANLMKLIPGVETIGIIHHAEKDGHAIQALGGVWYTLTPAKGEYTLTPFVRGLSTDLNFTVGLALVSVFMTQVIGVQAQGWRYFFKFFNVTTLFSRPFFGAIDFAVGLLETISELAKILSFSFRLFGNMFAGFVLIALIGTLLPVFMPSLVFLFEFFIALIQAFVFGMLTMVFMAQATRGHGGESEHH</sequence>
<dbReference type="Pfam" id="PF00119">
    <property type="entry name" value="ATP-synt_A"/>
    <property type="match status" value="1"/>
</dbReference>
<evidence type="ECO:0000256" key="9">
    <source>
        <dbReference type="ARBA" id="ARBA00023136"/>
    </source>
</evidence>
<dbReference type="STRING" id="869279.SE15_03735"/>
<dbReference type="GO" id="GO:0045259">
    <property type="term" value="C:proton-transporting ATP synthase complex"/>
    <property type="evidence" value="ECO:0007669"/>
    <property type="project" value="UniProtKB-KW"/>
</dbReference>
<feature type="transmembrane region" description="Helical" evidence="11">
    <location>
        <begin position="122"/>
        <end position="142"/>
    </location>
</feature>
<evidence type="ECO:0000256" key="1">
    <source>
        <dbReference type="ARBA" id="ARBA00004141"/>
    </source>
</evidence>
<evidence type="ECO:0000256" key="5">
    <source>
        <dbReference type="ARBA" id="ARBA00022692"/>
    </source>
</evidence>
<evidence type="ECO:0000313" key="14">
    <source>
        <dbReference type="Proteomes" id="UP000050544"/>
    </source>
</evidence>
<accession>A0A0P6XNF9</accession>
<protein>
    <recommendedName>
        <fullName evidence="11 12">ATP synthase subunit a</fullName>
    </recommendedName>
    <alternativeName>
        <fullName evidence="11">ATP synthase F0 sector subunit a</fullName>
    </alternativeName>
    <alternativeName>
        <fullName evidence="11">F-ATPase subunit 6</fullName>
    </alternativeName>
</protein>
<keyword evidence="10 11" id="KW-0066">ATP synthesis</keyword>
<feature type="transmembrane region" description="Helical" evidence="11">
    <location>
        <begin position="191"/>
        <end position="208"/>
    </location>
</feature>
<keyword evidence="3 11" id="KW-0813">Transport</keyword>
<dbReference type="SUPFAM" id="SSF81336">
    <property type="entry name" value="F1F0 ATP synthase subunit A"/>
    <property type="match status" value="1"/>
</dbReference>
<keyword evidence="4 11" id="KW-0138">CF(0)</keyword>
<evidence type="ECO:0000256" key="11">
    <source>
        <dbReference type="HAMAP-Rule" id="MF_01393"/>
    </source>
</evidence>
<dbReference type="AlphaFoldDB" id="A0A0P6XNF9"/>
<dbReference type="CDD" id="cd00310">
    <property type="entry name" value="ATP-synt_Fo_a_6"/>
    <property type="match status" value="1"/>
</dbReference>
<organism evidence="13 14">
    <name type="scientific">Thermanaerothrix daxensis</name>
    <dbReference type="NCBI Taxonomy" id="869279"/>
    <lineage>
        <taxon>Bacteria</taxon>
        <taxon>Bacillati</taxon>
        <taxon>Chloroflexota</taxon>
        <taxon>Anaerolineae</taxon>
        <taxon>Anaerolineales</taxon>
        <taxon>Anaerolineaceae</taxon>
        <taxon>Thermanaerothrix</taxon>
    </lineage>
</organism>
<dbReference type="PROSITE" id="PS00449">
    <property type="entry name" value="ATPASE_A"/>
    <property type="match status" value="1"/>
</dbReference>
<dbReference type="PANTHER" id="PTHR42823:SF3">
    <property type="entry name" value="ATP SYNTHASE SUBUNIT A, CHLOROPLASTIC"/>
    <property type="match status" value="1"/>
</dbReference>
<evidence type="ECO:0000256" key="4">
    <source>
        <dbReference type="ARBA" id="ARBA00022547"/>
    </source>
</evidence>
<dbReference type="Proteomes" id="UP000050544">
    <property type="component" value="Unassembled WGS sequence"/>
</dbReference>
<comment type="caution">
    <text evidence="13">The sequence shown here is derived from an EMBL/GenBank/DDBJ whole genome shotgun (WGS) entry which is preliminary data.</text>
</comment>
<proteinExistence type="inferred from homology"/>
<dbReference type="InterPro" id="IPR000568">
    <property type="entry name" value="ATP_synth_F0_asu"/>
</dbReference>
<keyword evidence="7 11" id="KW-1133">Transmembrane helix</keyword>
<dbReference type="PATRIC" id="fig|869279.4.peg.756"/>
<keyword evidence="5 11" id="KW-0812">Transmembrane</keyword>
<dbReference type="InterPro" id="IPR023011">
    <property type="entry name" value="ATP_synth_F0_asu_AS"/>
</dbReference>